<keyword evidence="3" id="KW-0498">Mitosis</keyword>
<keyword evidence="11" id="KW-1185">Reference proteome</keyword>
<dbReference type="InterPro" id="IPR011989">
    <property type="entry name" value="ARM-like"/>
</dbReference>
<keyword evidence="2" id="KW-0132">Cell division</keyword>
<dbReference type="AlphaFoldDB" id="A0A1R1XG91"/>
<comment type="caution">
    <text evidence="9">The sequence shown here is derived from an EMBL/GenBank/DDBJ whole genome shotgun (WGS) entry which is preliminary data.</text>
</comment>
<dbReference type="OrthoDB" id="436262at2759"/>
<accession>A0A1R1XG91</accession>
<evidence type="ECO:0000256" key="4">
    <source>
        <dbReference type="ARBA" id="ARBA00023067"/>
    </source>
</evidence>
<organism evidence="9 11">
    <name type="scientific">Smittium culicis</name>
    <dbReference type="NCBI Taxonomy" id="133412"/>
    <lineage>
        <taxon>Eukaryota</taxon>
        <taxon>Fungi</taxon>
        <taxon>Fungi incertae sedis</taxon>
        <taxon>Zoopagomycota</taxon>
        <taxon>Kickxellomycotina</taxon>
        <taxon>Harpellomycetes</taxon>
        <taxon>Harpellales</taxon>
        <taxon>Legeriomycetaceae</taxon>
        <taxon>Smittium</taxon>
    </lineage>
</organism>
<dbReference type="EMBL" id="LSSN01003418">
    <property type="protein sequence ID" value="OMJ13613.1"/>
    <property type="molecule type" value="Genomic_DNA"/>
</dbReference>
<dbReference type="PANTHER" id="PTHR14222:SF2">
    <property type="entry name" value="CONDENSIN COMPLEX SUBUNIT 1"/>
    <property type="match status" value="1"/>
</dbReference>
<keyword evidence="5" id="KW-0539">Nucleus</keyword>
<name>A0A1R1XG91_9FUNG</name>
<dbReference type="EMBL" id="LSSN01000280">
    <property type="protein sequence ID" value="OMJ24779.1"/>
    <property type="molecule type" value="Genomic_DNA"/>
</dbReference>
<proteinExistence type="predicted"/>
<gene>
    <name evidence="10" type="ORF">AYI70_g1346</name>
    <name evidence="9" type="ORF">AYI70_g8390</name>
</gene>
<dbReference type="STRING" id="133412.A0A1R1XG91"/>
<dbReference type="Gene3D" id="1.25.10.10">
    <property type="entry name" value="Leucine-rich Repeat Variant"/>
    <property type="match status" value="1"/>
</dbReference>
<evidence type="ECO:0000313" key="11">
    <source>
        <dbReference type="Proteomes" id="UP000187283"/>
    </source>
</evidence>
<feature type="region of interest" description="Disordered" evidence="7">
    <location>
        <begin position="995"/>
        <end position="1037"/>
    </location>
</feature>
<evidence type="ECO:0000256" key="7">
    <source>
        <dbReference type="SAM" id="MobiDB-lite"/>
    </source>
</evidence>
<dbReference type="PANTHER" id="PTHR14222">
    <property type="entry name" value="CONDENSIN"/>
    <property type="match status" value="1"/>
</dbReference>
<evidence type="ECO:0000256" key="6">
    <source>
        <dbReference type="ARBA" id="ARBA00023306"/>
    </source>
</evidence>
<dbReference type="GO" id="GO:0005634">
    <property type="term" value="C:nucleus"/>
    <property type="evidence" value="ECO:0007669"/>
    <property type="project" value="UniProtKB-SubCell"/>
</dbReference>
<dbReference type="SUPFAM" id="SSF48371">
    <property type="entry name" value="ARM repeat"/>
    <property type="match status" value="1"/>
</dbReference>
<protein>
    <submittedName>
        <fullName evidence="9">Condensin complex subunit 1</fullName>
    </submittedName>
</protein>
<dbReference type="InterPro" id="IPR026971">
    <property type="entry name" value="CND1/NCAPD3"/>
</dbReference>
<evidence type="ECO:0000256" key="2">
    <source>
        <dbReference type="ARBA" id="ARBA00022618"/>
    </source>
</evidence>
<evidence type="ECO:0000259" key="8">
    <source>
        <dbReference type="Pfam" id="PF12717"/>
    </source>
</evidence>
<evidence type="ECO:0000256" key="5">
    <source>
        <dbReference type="ARBA" id="ARBA00023242"/>
    </source>
</evidence>
<dbReference type="Proteomes" id="UP000187283">
    <property type="component" value="Unassembled WGS sequence"/>
</dbReference>
<dbReference type="GO" id="GO:0051301">
    <property type="term" value="P:cell division"/>
    <property type="evidence" value="ECO:0007669"/>
    <property type="project" value="UniProtKB-KW"/>
</dbReference>
<dbReference type="Pfam" id="PF12717">
    <property type="entry name" value="Cnd1"/>
    <property type="match status" value="1"/>
</dbReference>
<dbReference type="GO" id="GO:0000796">
    <property type="term" value="C:condensin complex"/>
    <property type="evidence" value="ECO:0007669"/>
    <property type="project" value="TreeGrafter"/>
</dbReference>
<dbReference type="InterPro" id="IPR032682">
    <property type="entry name" value="Cnd1_C"/>
</dbReference>
<dbReference type="GO" id="GO:0007076">
    <property type="term" value="P:mitotic chromosome condensation"/>
    <property type="evidence" value="ECO:0007669"/>
    <property type="project" value="InterPro"/>
</dbReference>
<dbReference type="GO" id="GO:0010032">
    <property type="term" value="P:meiotic chromosome condensation"/>
    <property type="evidence" value="ECO:0007669"/>
    <property type="project" value="TreeGrafter"/>
</dbReference>
<reference evidence="9 11" key="1">
    <citation type="submission" date="2017-01" db="EMBL/GenBank/DDBJ databases">
        <authorList>
            <person name="Mah S.A."/>
            <person name="Swanson W.J."/>
            <person name="Moy G.W."/>
            <person name="Vacquier V.D."/>
        </authorList>
    </citation>
    <scope>NUCLEOTIDE SEQUENCE [LARGE SCALE GENOMIC DNA]</scope>
    <source>
        <strain evidence="9 11">GSMNP</strain>
    </source>
</reference>
<comment type="subcellular location">
    <subcellularLocation>
        <location evidence="1">Nucleus</location>
    </subcellularLocation>
</comment>
<evidence type="ECO:0000313" key="10">
    <source>
        <dbReference type="EMBL" id="OMJ24779.1"/>
    </source>
</evidence>
<dbReference type="GO" id="GO:0042393">
    <property type="term" value="F:histone binding"/>
    <property type="evidence" value="ECO:0007669"/>
    <property type="project" value="TreeGrafter"/>
</dbReference>
<evidence type="ECO:0000256" key="3">
    <source>
        <dbReference type="ARBA" id="ARBA00022776"/>
    </source>
</evidence>
<keyword evidence="4" id="KW-0226">DNA condensation</keyword>
<feature type="compositionally biased region" description="Acidic residues" evidence="7">
    <location>
        <begin position="1024"/>
        <end position="1037"/>
    </location>
</feature>
<keyword evidence="6" id="KW-0131">Cell cycle</keyword>
<dbReference type="InterPro" id="IPR016024">
    <property type="entry name" value="ARM-type_fold"/>
</dbReference>
<sequence length="1037" mass="115551">MFKLQQRITELNEDADAPINPSQLEFYQAKNLLDGFEADIQQIKNSERKDAQLIYEKSDSIAFVNILWQDMKNYEHFGEITAELITMSMESYDHVQLGDEILRIISSDSWGDASDKAAQKYIAKFLISLSVKAPKLVTRFMNMLVNLLGSESYFARSCIIEVLGNLINYSGSMEQTEQVRNQLIEYFDIIEQRFGDSHYIVRAKVLQVCQLISTGKAKFPKQRPRLMDLAISRLEDKASNVRRNAIKAILMFLETHPFNLDGGELDLVSLNSKVENISNKLQVIISKITTELENDAMSPSDNDSAVDLSTGTGNDAIINNSNELNEERELAMRYKLEIQYYQDAIHFVKQLESAIHLIQQLLLSTNRQEVISSIKFIAMASRYKIAGSEPAIRKIMHLVYQPSYQNISLSSQKDPNSLTSSFEYKVMQTLYDTFLQLYLCPVENLDPIQNTNRICQNLLDLVNKSSLADLASLEKILVSLMQNGSVNNQIIQRLLSLYQKSSKDRRGAIVLLSMFSKAAKRIVGDDLETFLGVGLGKIGQSDFMVAKYTCDALQSLTSFNNNKRFNMSNSLFGRLEDLLLVETNDPEWFLAAQSAINAVYSLGDRPGALSSEILKKLSAQALSNYNENMTSDGEFKIGQLLFVVGHVSIKEIELLEVIESDLKRNKSSASPSKKTKADELDIVAGTVGEDGQPADDDIGDIINNIRDTQLLLVGENLGFLYGILTNDKDIDVKRTMLMVLTHLILNGMIKIKSHLGELAICLEDPDVRISQLTKLFFHELASKSGENVIYNNIPDIISTLSFNQKATSSALEAKLEELEATNELQVSEEPNGLAQESDDGVKAEEESVVSSGTSISIDQARFEKIVRFLFQFIKDKQSDNIVEKLLLRYRSVSSPRQAYDLTFCLSQLNYKSDKPLMRLISMIPAYQQFLVEPAVYRLFGEIVTKAKQAAGGFGSGSGGGAGSQGSGIVGAGSTGSGVSVNIVSELENKLKLARDRELGNPETLMDVDVESLVDDDKTNGANNDGDDDEMDVYSDEE</sequence>
<evidence type="ECO:0000256" key="1">
    <source>
        <dbReference type="ARBA" id="ARBA00004123"/>
    </source>
</evidence>
<dbReference type="GO" id="GO:0000779">
    <property type="term" value="C:condensed chromosome, centromeric region"/>
    <property type="evidence" value="ECO:0007669"/>
    <property type="project" value="TreeGrafter"/>
</dbReference>
<evidence type="ECO:0000313" key="9">
    <source>
        <dbReference type="EMBL" id="OMJ13613.1"/>
    </source>
</evidence>
<feature type="domain" description="Condensin complex subunit 1 C-terminal" evidence="8">
    <location>
        <begin position="726"/>
        <end position="906"/>
    </location>
</feature>